<organism evidence="1 2">
    <name type="scientific">Pluteus cervinus</name>
    <dbReference type="NCBI Taxonomy" id="181527"/>
    <lineage>
        <taxon>Eukaryota</taxon>
        <taxon>Fungi</taxon>
        <taxon>Dikarya</taxon>
        <taxon>Basidiomycota</taxon>
        <taxon>Agaricomycotina</taxon>
        <taxon>Agaricomycetes</taxon>
        <taxon>Agaricomycetidae</taxon>
        <taxon>Agaricales</taxon>
        <taxon>Pluteineae</taxon>
        <taxon>Pluteaceae</taxon>
        <taxon>Pluteus</taxon>
    </lineage>
</organism>
<name>A0ACD3AK60_9AGAR</name>
<accession>A0ACD3AK60</accession>
<sequence length="212" mass="24690">MDANNVTFKVQRIHPGFLASCTSSPMEVAAWPHHAEPFVMVQLRERFLRLFHLRLDRCNINMDILNYPTDKTRSQPQQMIVLQSRRYGPFTSNFNPRKRRVDKLMARRRKSEASGCVSRWFEETIFVSRFGIGVWCRGAGGSVWRTPSLLHVWESTKATRAESPPQPFNQYSFKGMGKSYRGDGTDEDRKTGIEDDSLRRRVRSSHHKEREA</sequence>
<gene>
    <name evidence="1" type="ORF">BDN72DRAFT_918932</name>
</gene>
<reference evidence="1 2" key="1">
    <citation type="journal article" date="2019" name="Nat. Ecol. Evol.">
        <title>Megaphylogeny resolves global patterns of mushroom evolution.</title>
        <authorList>
            <person name="Varga T."/>
            <person name="Krizsan K."/>
            <person name="Foldi C."/>
            <person name="Dima B."/>
            <person name="Sanchez-Garcia M."/>
            <person name="Sanchez-Ramirez S."/>
            <person name="Szollosi G.J."/>
            <person name="Szarkandi J.G."/>
            <person name="Papp V."/>
            <person name="Albert L."/>
            <person name="Andreopoulos W."/>
            <person name="Angelini C."/>
            <person name="Antonin V."/>
            <person name="Barry K.W."/>
            <person name="Bougher N.L."/>
            <person name="Buchanan P."/>
            <person name="Buyck B."/>
            <person name="Bense V."/>
            <person name="Catcheside P."/>
            <person name="Chovatia M."/>
            <person name="Cooper J."/>
            <person name="Damon W."/>
            <person name="Desjardin D."/>
            <person name="Finy P."/>
            <person name="Geml J."/>
            <person name="Haridas S."/>
            <person name="Hughes K."/>
            <person name="Justo A."/>
            <person name="Karasinski D."/>
            <person name="Kautmanova I."/>
            <person name="Kiss B."/>
            <person name="Kocsube S."/>
            <person name="Kotiranta H."/>
            <person name="LaButti K.M."/>
            <person name="Lechner B.E."/>
            <person name="Liimatainen K."/>
            <person name="Lipzen A."/>
            <person name="Lukacs Z."/>
            <person name="Mihaltcheva S."/>
            <person name="Morgado L.N."/>
            <person name="Niskanen T."/>
            <person name="Noordeloos M.E."/>
            <person name="Ohm R.A."/>
            <person name="Ortiz-Santana B."/>
            <person name="Ovrebo C."/>
            <person name="Racz N."/>
            <person name="Riley R."/>
            <person name="Savchenko A."/>
            <person name="Shiryaev A."/>
            <person name="Soop K."/>
            <person name="Spirin V."/>
            <person name="Szebenyi C."/>
            <person name="Tomsovsky M."/>
            <person name="Tulloss R.E."/>
            <person name="Uehling J."/>
            <person name="Grigoriev I.V."/>
            <person name="Vagvolgyi C."/>
            <person name="Papp T."/>
            <person name="Martin F.M."/>
            <person name="Miettinen O."/>
            <person name="Hibbett D.S."/>
            <person name="Nagy L.G."/>
        </authorList>
    </citation>
    <scope>NUCLEOTIDE SEQUENCE [LARGE SCALE GENOMIC DNA]</scope>
    <source>
        <strain evidence="1 2">NL-1719</strain>
    </source>
</reference>
<dbReference type="EMBL" id="ML208418">
    <property type="protein sequence ID" value="TFK66024.1"/>
    <property type="molecule type" value="Genomic_DNA"/>
</dbReference>
<dbReference type="Proteomes" id="UP000308600">
    <property type="component" value="Unassembled WGS sequence"/>
</dbReference>
<protein>
    <submittedName>
        <fullName evidence="1">Uncharacterized protein</fullName>
    </submittedName>
</protein>
<proteinExistence type="predicted"/>
<keyword evidence="2" id="KW-1185">Reference proteome</keyword>
<evidence type="ECO:0000313" key="2">
    <source>
        <dbReference type="Proteomes" id="UP000308600"/>
    </source>
</evidence>
<evidence type="ECO:0000313" key="1">
    <source>
        <dbReference type="EMBL" id="TFK66024.1"/>
    </source>
</evidence>